<evidence type="ECO:0000256" key="2">
    <source>
        <dbReference type="ARBA" id="ARBA00022741"/>
    </source>
</evidence>
<evidence type="ECO:0000256" key="6">
    <source>
        <dbReference type="ARBA" id="ARBA00023125"/>
    </source>
</evidence>
<dbReference type="FunFam" id="3.40.50.300:FF:000006">
    <property type="entry name" value="DNA-binding transcriptional regulator NtrC"/>
    <property type="match status" value="1"/>
</dbReference>
<dbReference type="InterPro" id="IPR009057">
    <property type="entry name" value="Homeodomain-like_sf"/>
</dbReference>
<dbReference type="SUPFAM" id="SSF52540">
    <property type="entry name" value="P-loop containing nucleoside triphosphate hydrolases"/>
    <property type="match status" value="1"/>
</dbReference>
<dbReference type="PANTHER" id="PTHR32071">
    <property type="entry name" value="TRANSCRIPTIONAL REGULATORY PROTEIN"/>
    <property type="match status" value="1"/>
</dbReference>
<dbReference type="InterPro" id="IPR003593">
    <property type="entry name" value="AAA+_ATPase"/>
</dbReference>
<evidence type="ECO:0000313" key="12">
    <source>
        <dbReference type="Proteomes" id="UP000094056"/>
    </source>
</evidence>
<organism evidence="11 12">
    <name type="scientific">Candidatus Scalindua rubra</name>
    <dbReference type="NCBI Taxonomy" id="1872076"/>
    <lineage>
        <taxon>Bacteria</taxon>
        <taxon>Pseudomonadati</taxon>
        <taxon>Planctomycetota</taxon>
        <taxon>Candidatus Brocadiia</taxon>
        <taxon>Candidatus Brocadiales</taxon>
        <taxon>Candidatus Scalinduaceae</taxon>
        <taxon>Candidatus Scalindua</taxon>
    </lineage>
</organism>
<dbReference type="InterPro" id="IPR027417">
    <property type="entry name" value="P-loop_NTPase"/>
</dbReference>
<dbReference type="PROSITE" id="PS00676">
    <property type="entry name" value="SIGMA54_INTERACT_2"/>
    <property type="match status" value="1"/>
</dbReference>
<evidence type="ECO:0000313" key="11">
    <source>
        <dbReference type="EMBL" id="ODS30951.1"/>
    </source>
</evidence>
<dbReference type="FunFam" id="3.40.50.2300:FF:000018">
    <property type="entry name" value="DNA-binding transcriptional regulator NtrC"/>
    <property type="match status" value="1"/>
</dbReference>
<dbReference type="GO" id="GO:0000160">
    <property type="term" value="P:phosphorelay signal transduction system"/>
    <property type="evidence" value="ECO:0007669"/>
    <property type="project" value="UniProtKB-KW"/>
</dbReference>
<dbReference type="EMBL" id="MAYW01000158">
    <property type="protein sequence ID" value="ODS30951.1"/>
    <property type="molecule type" value="Genomic_DNA"/>
</dbReference>
<evidence type="ECO:0000256" key="8">
    <source>
        <dbReference type="PROSITE-ProRule" id="PRU00169"/>
    </source>
</evidence>
<feature type="domain" description="Response regulatory" evidence="10">
    <location>
        <begin position="3"/>
        <end position="117"/>
    </location>
</feature>
<dbReference type="PROSITE" id="PS00688">
    <property type="entry name" value="SIGMA54_INTERACT_3"/>
    <property type="match status" value="1"/>
</dbReference>
<dbReference type="PANTHER" id="PTHR32071:SF113">
    <property type="entry name" value="ALGINATE BIOSYNTHESIS TRANSCRIPTIONAL REGULATORY PROTEIN ALGB"/>
    <property type="match status" value="1"/>
</dbReference>
<evidence type="ECO:0000256" key="4">
    <source>
        <dbReference type="ARBA" id="ARBA00023012"/>
    </source>
</evidence>
<accession>A0A1E3X5S4</accession>
<evidence type="ECO:0000259" key="10">
    <source>
        <dbReference type="PROSITE" id="PS50110"/>
    </source>
</evidence>
<keyword evidence="6" id="KW-0238">DNA-binding</keyword>
<keyword evidence="5" id="KW-0805">Transcription regulation</keyword>
<dbReference type="InterPro" id="IPR025944">
    <property type="entry name" value="Sigma_54_int_dom_CS"/>
</dbReference>
<dbReference type="Gene3D" id="1.10.8.60">
    <property type="match status" value="1"/>
</dbReference>
<dbReference type="SMART" id="SM00448">
    <property type="entry name" value="REC"/>
    <property type="match status" value="1"/>
</dbReference>
<feature type="domain" description="Sigma-54 factor interaction" evidence="9">
    <location>
        <begin position="142"/>
        <end position="371"/>
    </location>
</feature>
<dbReference type="GO" id="GO:0005524">
    <property type="term" value="F:ATP binding"/>
    <property type="evidence" value="ECO:0007669"/>
    <property type="project" value="UniProtKB-KW"/>
</dbReference>
<keyword evidence="2" id="KW-0547">Nucleotide-binding</keyword>
<keyword evidence="3" id="KW-0067">ATP-binding</keyword>
<evidence type="ECO:0000259" key="9">
    <source>
        <dbReference type="PROSITE" id="PS50045"/>
    </source>
</evidence>
<evidence type="ECO:0000256" key="5">
    <source>
        <dbReference type="ARBA" id="ARBA00023015"/>
    </source>
</evidence>
<sequence length="470" mass="53362">MSKILVVDDEVKACELLKRFLKTKEYDVITSNSGEDAIEKVKNEKPDVILLDVRMPGMDGIEVLKQLRELAPLLPVILVTAYGKIDNAVQAVKLGAYDYLTKPLDNEKIMVTLRNALTELYLKREVRMLRSNLKESAPLFKLMGSSDEIKRVYDQVNSVSPTNFTVILYGETGSGKELVAKAVHNQSLRKNGEFVAIDCGAIPETLIESEFFGYERGAFTGADKRKEGYFETASKGTLFLDEIGNLPRHMQSKLLRSLEERRIRRLGGKKDKLIDVRIIVASNEKLGNLVNAGKFREDLYHRLNEFTIEIPPLRKRKNDIVYLSKRFLDEVKLELNKNVTGFSTSAIECLFDYDWPGNVRELRNVIRKAVLTSSNNEMIEDQYLPIEKSSLKTDSGDFQTTQPLKVEIDGYEGFSLKDIAKKGLSKIEKNVIMDVLKRTGGNKSKAAKILKIDNTTMHYKIKEYGIRYTP</sequence>
<dbReference type="GO" id="GO:0006355">
    <property type="term" value="P:regulation of DNA-templated transcription"/>
    <property type="evidence" value="ECO:0007669"/>
    <property type="project" value="InterPro"/>
</dbReference>
<gene>
    <name evidence="11" type="ORF">SCARUB_03939</name>
</gene>
<dbReference type="SUPFAM" id="SSF46689">
    <property type="entry name" value="Homeodomain-like"/>
    <property type="match status" value="1"/>
</dbReference>
<dbReference type="Pfam" id="PF02954">
    <property type="entry name" value="HTH_8"/>
    <property type="match status" value="1"/>
</dbReference>
<evidence type="ECO:0000256" key="1">
    <source>
        <dbReference type="ARBA" id="ARBA00022553"/>
    </source>
</evidence>
<dbReference type="PRINTS" id="PR01590">
    <property type="entry name" value="HTHFIS"/>
</dbReference>
<dbReference type="CDD" id="cd00009">
    <property type="entry name" value="AAA"/>
    <property type="match status" value="1"/>
</dbReference>
<dbReference type="GO" id="GO:0043565">
    <property type="term" value="F:sequence-specific DNA binding"/>
    <property type="evidence" value="ECO:0007669"/>
    <property type="project" value="InterPro"/>
</dbReference>
<dbReference type="InterPro" id="IPR058031">
    <property type="entry name" value="AAA_lid_NorR"/>
</dbReference>
<dbReference type="Gene3D" id="3.40.50.2300">
    <property type="match status" value="1"/>
</dbReference>
<reference evidence="11 12" key="1">
    <citation type="submission" date="2016-07" db="EMBL/GenBank/DDBJ databases">
        <title>Draft genome of Scalindua rubra, obtained from a brine-seawater interface in the Red Sea, sheds light on salt adaptation in anammox bacteria.</title>
        <authorList>
            <person name="Speth D.R."/>
            <person name="Lagkouvardos I."/>
            <person name="Wang Y."/>
            <person name="Qian P.-Y."/>
            <person name="Dutilh B.E."/>
            <person name="Jetten M.S."/>
        </authorList>
    </citation>
    <scope>NUCLEOTIDE SEQUENCE [LARGE SCALE GENOMIC DNA]</scope>
    <source>
        <strain evidence="11">BSI-1</strain>
    </source>
</reference>
<proteinExistence type="predicted"/>
<protein>
    <submittedName>
        <fullName evidence="11">Response regulator</fullName>
    </submittedName>
</protein>
<evidence type="ECO:0000256" key="7">
    <source>
        <dbReference type="ARBA" id="ARBA00023163"/>
    </source>
</evidence>
<dbReference type="Proteomes" id="UP000094056">
    <property type="component" value="Unassembled WGS sequence"/>
</dbReference>
<dbReference type="Gene3D" id="3.40.50.300">
    <property type="entry name" value="P-loop containing nucleotide triphosphate hydrolases"/>
    <property type="match status" value="1"/>
</dbReference>
<dbReference type="Gene3D" id="1.10.10.60">
    <property type="entry name" value="Homeodomain-like"/>
    <property type="match status" value="1"/>
</dbReference>
<dbReference type="PROSITE" id="PS50110">
    <property type="entry name" value="RESPONSE_REGULATORY"/>
    <property type="match status" value="1"/>
</dbReference>
<feature type="modified residue" description="4-aspartylphosphate" evidence="8">
    <location>
        <position position="52"/>
    </location>
</feature>
<dbReference type="InterPro" id="IPR002197">
    <property type="entry name" value="HTH_Fis"/>
</dbReference>
<keyword evidence="4" id="KW-0902">Two-component regulatory system</keyword>
<dbReference type="Pfam" id="PF00158">
    <property type="entry name" value="Sigma54_activat"/>
    <property type="match status" value="1"/>
</dbReference>
<keyword evidence="1 8" id="KW-0597">Phosphoprotein</keyword>
<dbReference type="InterPro" id="IPR002078">
    <property type="entry name" value="Sigma_54_int"/>
</dbReference>
<evidence type="ECO:0000256" key="3">
    <source>
        <dbReference type="ARBA" id="ARBA00022840"/>
    </source>
</evidence>
<dbReference type="AlphaFoldDB" id="A0A1E3X5S4"/>
<dbReference type="SUPFAM" id="SSF52172">
    <property type="entry name" value="CheY-like"/>
    <property type="match status" value="1"/>
</dbReference>
<dbReference type="PATRIC" id="fig|1872076.5.peg.4702"/>
<dbReference type="InterPro" id="IPR025662">
    <property type="entry name" value="Sigma_54_int_dom_ATP-bd_1"/>
</dbReference>
<dbReference type="Pfam" id="PF25601">
    <property type="entry name" value="AAA_lid_14"/>
    <property type="match status" value="1"/>
</dbReference>
<dbReference type="SMART" id="SM00382">
    <property type="entry name" value="AAA"/>
    <property type="match status" value="1"/>
</dbReference>
<name>A0A1E3X5S4_9BACT</name>
<dbReference type="Pfam" id="PF00072">
    <property type="entry name" value="Response_reg"/>
    <property type="match status" value="1"/>
</dbReference>
<dbReference type="PROSITE" id="PS00675">
    <property type="entry name" value="SIGMA54_INTERACT_1"/>
    <property type="match status" value="1"/>
</dbReference>
<keyword evidence="7" id="KW-0804">Transcription</keyword>
<dbReference type="InterPro" id="IPR025943">
    <property type="entry name" value="Sigma_54_int_dom_ATP-bd_2"/>
</dbReference>
<dbReference type="PROSITE" id="PS50045">
    <property type="entry name" value="SIGMA54_INTERACT_4"/>
    <property type="match status" value="1"/>
</dbReference>
<dbReference type="InterPro" id="IPR001789">
    <property type="entry name" value="Sig_transdc_resp-reg_receiver"/>
</dbReference>
<dbReference type="InterPro" id="IPR011006">
    <property type="entry name" value="CheY-like_superfamily"/>
</dbReference>
<comment type="caution">
    <text evidence="11">The sequence shown here is derived from an EMBL/GenBank/DDBJ whole genome shotgun (WGS) entry which is preliminary data.</text>
</comment>